<dbReference type="AlphaFoldDB" id="A0A836L9U9"/>
<dbReference type="InterPro" id="IPR000504">
    <property type="entry name" value="RRM_dom"/>
</dbReference>
<dbReference type="RefSeq" id="XP_067757019.1">
    <property type="nucleotide sequence ID" value="XM_067900819.1"/>
</dbReference>
<evidence type="ECO:0000313" key="5">
    <source>
        <dbReference type="Proteomes" id="UP000674318"/>
    </source>
</evidence>
<feature type="compositionally biased region" description="Polar residues" evidence="2">
    <location>
        <begin position="1"/>
        <end position="19"/>
    </location>
</feature>
<keyword evidence="5" id="KW-1185">Reference proteome</keyword>
<feature type="domain" description="RRM" evidence="3">
    <location>
        <begin position="130"/>
        <end position="208"/>
    </location>
</feature>
<protein>
    <recommendedName>
        <fullName evidence="3">RRM domain-containing protein</fullName>
    </recommendedName>
</protein>
<sequence length="606" mass="61746">MSTSTISDACQNPNSTKEFSLSFRSHGSGSQSESGISQRLEGTQNFTTPSLLSFEAAPTTGTMTDQKPLPSDALLASGAPTKAAPPTTSKKTGKSASRAATSTTSGSPSTAGDATPLAEPAKVKNQNVRRNVYISGVPPTYRSEEFRQLCQQFGRVEAAKLCVDNRNAPTKAYGFALYYSEESAASCIRGLNGSFLQGRCVQARLADSHATPQPLGDAGAAINTTLPLPNAQRDRRDNSNRTRRTDESRRGSQGRRSLTNSAIPGPALVGSAMPIQVPFSPMAMAATARHSSAMPMPITQCFPLMTAAGGVVPPPTATSSTSPLDAQMTVNASPSTAFFTVTPASCSPRTDCGFGATGTPMVTPLSPDGSATNVAQHGGLPAAGSTLSPASMALTPPLISSQSSDACSSLPSPGANTVENTNGGAPDALSNNKPDATVPPFPLPFPFPNMTSMMPAGSPQMMVTAAAMNNSSGATSTEWGAPPPPPATSTPAFVYYSLPTGGYGAFAPTAASANGVNAYPGSSPQSGMSSMTASANPMPGGAVPFTCFPMGALPVGGSSAGMPALPPYLPPPPMNASNSGTEGFSSVPPNVVMMDNGMGLQLQMLR</sequence>
<dbReference type="PANTHER" id="PTHR48037">
    <property type="entry name" value="ATPASE E1"/>
    <property type="match status" value="1"/>
</dbReference>
<comment type="caution">
    <text evidence="4">The sequence shown here is derived from an EMBL/GenBank/DDBJ whole genome shotgun (WGS) entry which is preliminary data.</text>
</comment>
<dbReference type="SUPFAM" id="SSF54928">
    <property type="entry name" value="RNA-binding domain, RBD"/>
    <property type="match status" value="1"/>
</dbReference>
<evidence type="ECO:0000256" key="1">
    <source>
        <dbReference type="PROSITE-ProRule" id="PRU00176"/>
    </source>
</evidence>
<feature type="compositionally biased region" description="Low complexity" evidence="2">
    <location>
        <begin position="20"/>
        <end position="37"/>
    </location>
</feature>
<dbReference type="GO" id="GO:0003723">
    <property type="term" value="F:RNA binding"/>
    <property type="evidence" value="ECO:0007669"/>
    <property type="project" value="UniProtKB-UniRule"/>
</dbReference>
<dbReference type="Pfam" id="PF00076">
    <property type="entry name" value="RRM_1"/>
    <property type="match status" value="1"/>
</dbReference>
<feature type="compositionally biased region" description="Low complexity" evidence="2">
    <location>
        <begin position="76"/>
        <end position="112"/>
    </location>
</feature>
<reference evidence="4 5" key="1">
    <citation type="submission" date="2021-02" db="EMBL/GenBank/DDBJ databases">
        <title>Porcisia hertigi Genome sequencing and assembly.</title>
        <authorList>
            <person name="Almutairi H."/>
            <person name="Gatherer D."/>
        </authorList>
    </citation>
    <scope>NUCLEOTIDE SEQUENCE [LARGE SCALE GENOMIC DNA]</scope>
    <source>
        <strain evidence="4 5">C119</strain>
    </source>
</reference>
<dbReference type="SMART" id="SM00360">
    <property type="entry name" value="RRM"/>
    <property type="match status" value="1"/>
</dbReference>
<dbReference type="GeneID" id="94290896"/>
<keyword evidence="1" id="KW-0694">RNA-binding</keyword>
<dbReference type="KEGG" id="phet:94290896"/>
<evidence type="ECO:0000313" key="4">
    <source>
        <dbReference type="EMBL" id="KAG5504396.1"/>
    </source>
</evidence>
<evidence type="ECO:0000259" key="3">
    <source>
        <dbReference type="PROSITE" id="PS50102"/>
    </source>
</evidence>
<dbReference type="PROSITE" id="PS50102">
    <property type="entry name" value="RRM"/>
    <property type="match status" value="1"/>
</dbReference>
<dbReference type="Proteomes" id="UP000674318">
    <property type="component" value="Unassembled WGS sequence"/>
</dbReference>
<name>A0A836L9U9_9TRYP</name>
<dbReference type="InterPro" id="IPR035979">
    <property type="entry name" value="RBD_domain_sf"/>
</dbReference>
<dbReference type="Gene3D" id="3.30.70.330">
    <property type="match status" value="1"/>
</dbReference>
<feature type="compositionally biased region" description="Polar residues" evidence="2">
    <location>
        <begin position="398"/>
        <end position="434"/>
    </location>
</feature>
<proteinExistence type="predicted"/>
<feature type="region of interest" description="Disordered" evidence="2">
    <location>
        <begin position="1"/>
        <end position="123"/>
    </location>
</feature>
<feature type="region of interest" description="Disordered" evidence="2">
    <location>
        <begin position="209"/>
        <end position="267"/>
    </location>
</feature>
<dbReference type="PANTHER" id="PTHR48037:SF1">
    <property type="entry name" value="RRM DOMAIN-CONTAINING PROTEIN"/>
    <property type="match status" value="1"/>
</dbReference>
<dbReference type="OrthoDB" id="267639at2759"/>
<dbReference type="EMBL" id="JAFJZO010000023">
    <property type="protein sequence ID" value="KAG5504396.1"/>
    <property type="molecule type" value="Genomic_DNA"/>
</dbReference>
<feature type="region of interest" description="Disordered" evidence="2">
    <location>
        <begin position="395"/>
        <end position="437"/>
    </location>
</feature>
<feature type="compositionally biased region" description="Basic and acidic residues" evidence="2">
    <location>
        <begin position="232"/>
        <end position="250"/>
    </location>
</feature>
<gene>
    <name evidence="4" type="ORF">JKF63_04847</name>
</gene>
<evidence type="ECO:0000256" key="2">
    <source>
        <dbReference type="SAM" id="MobiDB-lite"/>
    </source>
</evidence>
<organism evidence="4 5">
    <name type="scientific">Porcisia hertigi</name>
    <dbReference type="NCBI Taxonomy" id="2761500"/>
    <lineage>
        <taxon>Eukaryota</taxon>
        <taxon>Discoba</taxon>
        <taxon>Euglenozoa</taxon>
        <taxon>Kinetoplastea</taxon>
        <taxon>Metakinetoplastina</taxon>
        <taxon>Trypanosomatida</taxon>
        <taxon>Trypanosomatidae</taxon>
        <taxon>Leishmaniinae</taxon>
        <taxon>Porcisia</taxon>
    </lineage>
</organism>
<accession>A0A836L9U9</accession>
<feature type="compositionally biased region" description="Polar residues" evidence="2">
    <location>
        <begin position="40"/>
        <end position="51"/>
    </location>
</feature>
<dbReference type="InterPro" id="IPR012677">
    <property type="entry name" value="Nucleotide-bd_a/b_plait_sf"/>
</dbReference>